<dbReference type="RefSeq" id="WP_367638070.1">
    <property type="nucleotide sequence ID" value="NZ_JBFNQN010000006.1"/>
</dbReference>
<evidence type="ECO:0000313" key="3">
    <source>
        <dbReference type="Proteomes" id="UP001555826"/>
    </source>
</evidence>
<dbReference type="Pfam" id="PF01261">
    <property type="entry name" value="AP_endonuc_2"/>
    <property type="match status" value="1"/>
</dbReference>
<dbReference type="PANTHER" id="PTHR12110">
    <property type="entry name" value="HYDROXYPYRUVATE ISOMERASE"/>
    <property type="match status" value="1"/>
</dbReference>
<dbReference type="InterPro" id="IPR050312">
    <property type="entry name" value="IolE/XylAMocC-like"/>
</dbReference>
<sequence>MTHRITRGVSLYSFQEEFFLRTMTIRDAVAVAARIGARDIEIIPEQSIPGFPHVTDAWVEQWHATMAEFGTRPLAYDFFLDTLRHPGRRLTHEEQVASVRRDVDLAVRLGTTMLRAIISTPAEVLRDAAPYAEEAGVRLLLEVHAPFHYRHPWVLQHLEVMDALDSPALGFMPDMGCFVERFPRVASERALREGARKDLVDLVVKTYDDHGDVHGLMDTVGYSGGGPVEVGLARQATHYTWRDPRMLLEQMHRTHHVQAKFYEMTDDGVEYSIPYDRIVDVLVEGGYQGCLSSEYEGNRHVQDAFPVDSVEQVTRQHAMFERLLSRHESVPTTGPTTEQEG</sequence>
<dbReference type="InterPro" id="IPR013022">
    <property type="entry name" value="Xyl_isomerase-like_TIM-brl"/>
</dbReference>
<evidence type="ECO:0000259" key="1">
    <source>
        <dbReference type="Pfam" id="PF01261"/>
    </source>
</evidence>
<keyword evidence="3" id="KW-1185">Reference proteome</keyword>
<organism evidence="2 3">
    <name type="scientific">Kineococcus endophyticus</name>
    <dbReference type="NCBI Taxonomy" id="1181883"/>
    <lineage>
        <taxon>Bacteria</taxon>
        <taxon>Bacillati</taxon>
        <taxon>Actinomycetota</taxon>
        <taxon>Actinomycetes</taxon>
        <taxon>Kineosporiales</taxon>
        <taxon>Kineosporiaceae</taxon>
        <taxon>Kineococcus</taxon>
    </lineage>
</organism>
<dbReference type="EMBL" id="JBFNQN010000006">
    <property type="protein sequence ID" value="MEW9265137.1"/>
    <property type="molecule type" value="Genomic_DNA"/>
</dbReference>
<protein>
    <submittedName>
        <fullName evidence="2">TIM barrel protein</fullName>
    </submittedName>
</protein>
<dbReference type="SUPFAM" id="SSF51658">
    <property type="entry name" value="Xylose isomerase-like"/>
    <property type="match status" value="1"/>
</dbReference>
<reference evidence="2 3" key="1">
    <citation type="submission" date="2024-07" db="EMBL/GenBank/DDBJ databases">
        <authorList>
            <person name="Thanompreechachai J."/>
            <person name="Duangmal K."/>
        </authorList>
    </citation>
    <scope>NUCLEOTIDE SEQUENCE [LARGE SCALE GENOMIC DNA]</scope>
    <source>
        <strain evidence="2 3">KCTC 19886</strain>
    </source>
</reference>
<proteinExistence type="predicted"/>
<accession>A0ABV3P7D1</accession>
<gene>
    <name evidence="2" type="ORF">AB1207_10295</name>
</gene>
<comment type="caution">
    <text evidence="2">The sequence shown here is derived from an EMBL/GenBank/DDBJ whole genome shotgun (WGS) entry which is preliminary data.</text>
</comment>
<dbReference type="Proteomes" id="UP001555826">
    <property type="component" value="Unassembled WGS sequence"/>
</dbReference>
<dbReference type="Gene3D" id="3.20.20.150">
    <property type="entry name" value="Divalent-metal-dependent TIM barrel enzymes"/>
    <property type="match status" value="1"/>
</dbReference>
<name>A0ABV3P7D1_9ACTN</name>
<evidence type="ECO:0000313" key="2">
    <source>
        <dbReference type="EMBL" id="MEW9265137.1"/>
    </source>
</evidence>
<dbReference type="InterPro" id="IPR036237">
    <property type="entry name" value="Xyl_isomerase-like_sf"/>
</dbReference>
<dbReference type="PANTHER" id="PTHR12110:SF53">
    <property type="entry name" value="BLR5974 PROTEIN"/>
    <property type="match status" value="1"/>
</dbReference>
<feature type="domain" description="Xylose isomerase-like TIM barrel" evidence="1">
    <location>
        <begin position="29"/>
        <end position="299"/>
    </location>
</feature>